<dbReference type="Gene3D" id="2.60.120.260">
    <property type="entry name" value="Galactose-binding domain-like"/>
    <property type="match status" value="1"/>
</dbReference>
<dbReference type="InterPro" id="IPR003305">
    <property type="entry name" value="CenC_carb-bd"/>
</dbReference>
<keyword evidence="1" id="KW-0378">Hydrolase</keyword>
<evidence type="ECO:0000259" key="3">
    <source>
        <dbReference type="Pfam" id="PF02018"/>
    </source>
</evidence>
<dbReference type="RefSeq" id="WP_136825887.1">
    <property type="nucleotide sequence ID" value="NZ_SWBP01000002.1"/>
</dbReference>
<keyword evidence="2" id="KW-0732">Signal</keyword>
<dbReference type="AlphaFoldDB" id="A0A4U1C404"/>
<accession>A0A4U1C404</accession>
<protein>
    <recommendedName>
        <fullName evidence="3">CBM-cenC domain-containing protein</fullName>
    </recommendedName>
</protein>
<evidence type="ECO:0000256" key="1">
    <source>
        <dbReference type="ARBA" id="ARBA00022801"/>
    </source>
</evidence>
<feature type="domain" description="CBM-cenC" evidence="3">
    <location>
        <begin position="19"/>
        <end position="160"/>
    </location>
</feature>
<dbReference type="SUPFAM" id="SSF49785">
    <property type="entry name" value="Galactose-binding domain-like"/>
    <property type="match status" value="1"/>
</dbReference>
<evidence type="ECO:0000313" key="5">
    <source>
        <dbReference type="Proteomes" id="UP000308181"/>
    </source>
</evidence>
<dbReference type="Proteomes" id="UP000308181">
    <property type="component" value="Unassembled WGS sequence"/>
</dbReference>
<dbReference type="OrthoDB" id="7061696at2"/>
<dbReference type="GO" id="GO:0016798">
    <property type="term" value="F:hydrolase activity, acting on glycosyl bonds"/>
    <property type="evidence" value="ECO:0007669"/>
    <property type="project" value="InterPro"/>
</dbReference>
<feature type="chain" id="PRO_5020779138" description="CBM-cenC domain-containing protein" evidence="2">
    <location>
        <begin position="19"/>
        <end position="181"/>
    </location>
</feature>
<sequence>MKKLFFIAIIIAPMLLNAQNLVINGDFETVGATPQNFANWTHSPTYSNIAKETSATKINGLSSVRFTANTSAAYITSDAITVEPGKTYRLKFTGRIHKTAGTSGTLETSEDAALKLSVLIWNGTKTSPSKFPVLSITSATNKTVSGEFKIPAAGVTAIKLVFGKNKDVAYADDVVLVELKK</sequence>
<organism evidence="4 5">
    <name type="scientific">Pedobacter cryophilus</name>
    <dbReference type="NCBI Taxonomy" id="2571271"/>
    <lineage>
        <taxon>Bacteria</taxon>
        <taxon>Pseudomonadati</taxon>
        <taxon>Bacteroidota</taxon>
        <taxon>Sphingobacteriia</taxon>
        <taxon>Sphingobacteriales</taxon>
        <taxon>Sphingobacteriaceae</taxon>
        <taxon>Pedobacter</taxon>
    </lineage>
</organism>
<dbReference type="InterPro" id="IPR008979">
    <property type="entry name" value="Galactose-bd-like_sf"/>
</dbReference>
<reference evidence="4 5" key="1">
    <citation type="submission" date="2019-04" db="EMBL/GenBank/DDBJ databases">
        <title>Pedobacter sp. AR-3-17 sp. nov., isolated from Arctic soil.</title>
        <authorList>
            <person name="Dahal R.H."/>
            <person name="Kim D.-U."/>
        </authorList>
    </citation>
    <scope>NUCLEOTIDE SEQUENCE [LARGE SCALE GENOMIC DNA]</scope>
    <source>
        <strain evidence="4 5">AR-3-17</strain>
    </source>
</reference>
<name>A0A4U1C404_9SPHI</name>
<comment type="caution">
    <text evidence="4">The sequence shown here is derived from an EMBL/GenBank/DDBJ whole genome shotgun (WGS) entry which is preliminary data.</text>
</comment>
<dbReference type="EMBL" id="SWBP01000002">
    <property type="protein sequence ID" value="TKB99076.1"/>
    <property type="molecule type" value="Genomic_DNA"/>
</dbReference>
<dbReference type="Pfam" id="PF02018">
    <property type="entry name" value="CBM_4_9"/>
    <property type="match status" value="1"/>
</dbReference>
<proteinExistence type="predicted"/>
<evidence type="ECO:0000256" key="2">
    <source>
        <dbReference type="SAM" id="SignalP"/>
    </source>
</evidence>
<gene>
    <name evidence="4" type="ORF">FA046_08170</name>
</gene>
<keyword evidence="5" id="KW-1185">Reference proteome</keyword>
<evidence type="ECO:0000313" key="4">
    <source>
        <dbReference type="EMBL" id="TKB99076.1"/>
    </source>
</evidence>
<feature type="signal peptide" evidence="2">
    <location>
        <begin position="1"/>
        <end position="18"/>
    </location>
</feature>